<dbReference type="InterPro" id="IPR013861">
    <property type="entry name" value="TMEM115/Pdh1/Rbl19"/>
</dbReference>
<accession>A0A8X8BYQ1</accession>
<dbReference type="SUPFAM" id="SSF144091">
    <property type="entry name" value="Rhomboid-like"/>
    <property type="match status" value="1"/>
</dbReference>
<reference evidence="6" key="1">
    <citation type="journal article" date="2020" name="bioRxiv">
        <title>Hybrid origin of Populus tomentosa Carr. identified through genome sequencing and phylogenomic analysis.</title>
        <authorList>
            <person name="An X."/>
            <person name="Gao K."/>
            <person name="Chen Z."/>
            <person name="Li J."/>
            <person name="Yang X."/>
            <person name="Yang X."/>
            <person name="Zhou J."/>
            <person name="Guo T."/>
            <person name="Zhao T."/>
            <person name="Huang S."/>
            <person name="Miao D."/>
            <person name="Khan W.U."/>
            <person name="Rao P."/>
            <person name="Ye M."/>
            <person name="Lei B."/>
            <person name="Liao W."/>
            <person name="Wang J."/>
            <person name="Ji L."/>
            <person name="Li Y."/>
            <person name="Guo B."/>
            <person name="Mustafa N.S."/>
            <person name="Li S."/>
            <person name="Yun Q."/>
            <person name="Keller S.R."/>
            <person name="Mao J."/>
            <person name="Zhang R."/>
            <person name="Strauss S.H."/>
        </authorList>
    </citation>
    <scope>NUCLEOTIDE SEQUENCE</scope>
    <source>
        <strain evidence="6">GM15</strain>
        <tissue evidence="6">Leaf</tissue>
    </source>
</reference>
<feature type="transmembrane region" description="Helical" evidence="5">
    <location>
        <begin position="97"/>
        <end position="119"/>
    </location>
</feature>
<dbReference type="GO" id="GO:0006890">
    <property type="term" value="P:retrograde vesicle-mediated transport, Golgi to endoplasmic reticulum"/>
    <property type="evidence" value="ECO:0007669"/>
    <property type="project" value="InterPro"/>
</dbReference>
<comment type="subcellular location">
    <subcellularLocation>
        <location evidence="1">Membrane</location>
        <topology evidence="1">Multi-pass membrane protein</topology>
    </subcellularLocation>
</comment>
<feature type="transmembrane region" description="Helical" evidence="5">
    <location>
        <begin position="199"/>
        <end position="217"/>
    </location>
</feature>
<name>A0A8X8BYQ1_POPTO</name>
<feature type="transmembrane region" description="Helical" evidence="5">
    <location>
        <begin position="23"/>
        <end position="47"/>
    </location>
</feature>
<evidence type="ECO:0000256" key="4">
    <source>
        <dbReference type="ARBA" id="ARBA00023136"/>
    </source>
</evidence>
<protein>
    <submittedName>
        <fullName evidence="6">Uncharacterized protein</fullName>
    </submittedName>
</protein>
<dbReference type="EMBL" id="JAAWWB010001020">
    <property type="protein sequence ID" value="KAG6736339.1"/>
    <property type="molecule type" value="Genomic_DNA"/>
</dbReference>
<feature type="transmembrane region" description="Helical" evidence="5">
    <location>
        <begin position="165"/>
        <end position="193"/>
    </location>
</feature>
<dbReference type="GO" id="GO:0005794">
    <property type="term" value="C:Golgi apparatus"/>
    <property type="evidence" value="ECO:0007669"/>
    <property type="project" value="TreeGrafter"/>
</dbReference>
<keyword evidence="7" id="KW-1185">Reference proteome</keyword>
<evidence type="ECO:0000256" key="1">
    <source>
        <dbReference type="ARBA" id="ARBA00004141"/>
    </source>
</evidence>
<gene>
    <name evidence="6" type="ORF">POTOM_060916</name>
</gene>
<dbReference type="Pfam" id="PF08551">
    <property type="entry name" value="DUF1751"/>
    <property type="match status" value="1"/>
</dbReference>
<keyword evidence="4 5" id="KW-0472">Membrane</keyword>
<organism evidence="6 7">
    <name type="scientific">Populus tomentosa</name>
    <name type="common">Chinese white poplar</name>
    <dbReference type="NCBI Taxonomy" id="118781"/>
    <lineage>
        <taxon>Eukaryota</taxon>
        <taxon>Viridiplantae</taxon>
        <taxon>Streptophyta</taxon>
        <taxon>Embryophyta</taxon>
        <taxon>Tracheophyta</taxon>
        <taxon>Spermatophyta</taxon>
        <taxon>Magnoliopsida</taxon>
        <taxon>eudicotyledons</taxon>
        <taxon>Gunneridae</taxon>
        <taxon>Pentapetalae</taxon>
        <taxon>rosids</taxon>
        <taxon>fabids</taxon>
        <taxon>Malpighiales</taxon>
        <taxon>Salicaceae</taxon>
        <taxon>Saliceae</taxon>
        <taxon>Populus</taxon>
    </lineage>
</organism>
<evidence type="ECO:0000256" key="2">
    <source>
        <dbReference type="ARBA" id="ARBA00022692"/>
    </source>
</evidence>
<dbReference type="PANTHER" id="PTHR13377:SF14">
    <property type="entry name" value="RHOMBOID-LIKE PROTEIN 19"/>
    <property type="match status" value="1"/>
</dbReference>
<keyword evidence="3 5" id="KW-1133">Transmembrane helix</keyword>
<evidence type="ECO:0000256" key="3">
    <source>
        <dbReference type="ARBA" id="ARBA00022989"/>
    </source>
</evidence>
<comment type="caution">
    <text evidence="6">The sequence shown here is derived from an EMBL/GenBank/DDBJ whole genome shotgun (WGS) entry which is preliminary data.</text>
</comment>
<dbReference type="PANTHER" id="PTHR13377">
    <property type="entry name" value="PLACENTAL PROTEIN 6"/>
    <property type="match status" value="1"/>
</dbReference>
<evidence type="ECO:0000256" key="5">
    <source>
        <dbReference type="SAM" id="Phobius"/>
    </source>
</evidence>
<proteinExistence type="predicted"/>
<dbReference type="OrthoDB" id="73612at2759"/>
<evidence type="ECO:0000313" key="7">
    <source>
        <dbReference type="Proteomes" id="UP000886885"/>
    </source>
</evidence>
<dbReference type="FunFam" id="1.20.1540.10:FF:000004">
    <property type="entry name" value="Transmembrane protein 115"/>
    <property type="match status" value="1"/>
</dbReference>
<dbReference type="AlphaFoldDB" id="A0A8X8BYQ1"/>
<dbReference type="InterPro" id="IPR035952">
    <property type="entry name" value="Rhomboid-like_sf"/>
</dbReference>
<dbReference type="Proteomes" id="UP000886885">
    <property type="component" value="Unassembled WGS sequence"/>
</dbReference>
<dbReference type="GO" id="GO:0016020">
    <property type="term" value="C:membrane"/>
    <property type="evidence" value="ECO:0007669"/>
    <property type="project" value="UniProtKB-SubCell"/>
</dbReference>
<dbReference type="SMART" id="SM01160">
    <property type="entry name" value="DUF1751"/>
    <property type="match status" value="1"/>
</dbReference>
<evidence type="ECO:0000313" key="6">
    <source>
        <dbReference type="EMBL" id="KAG6736339.1"/>
    </source>
</evidence>
<sequence>MSSPPILGGASLFTGFTRLCKGLAVVLVAAHIVVQIFPSAVNYLALIPARTIPFAWNLLTAGYIEQSIYGVVASTLCLLIMGSFLSQYGVLKEFLKFIFIVNFLISVCVFITAISLYYITRQENYLYMPISGFQGILAGFLVGTKQIIPDQELSLLRLKAKDVSYILLGAVSNAMQWFPSLMLLIAIVISFFTAESAKYLPTIIFGTYMSWIYLRYFHRKPETKLRGDPSDDFAFSSFFPDFLRCQSLILLHQYSIGCFVVDSKLLLKPSGYTLGGAPLPGSDPIEASRRRERGARALEERLAAERLATARSAEELKKDASENV</sequence>
<feature type="transmembrane region" description="Helical" evidence="5">
    <location>
        <begin position="67"/>
        <end position="85"/>
    </location>
</feature>
<keyword evidence="2 5" id="KW-0812">Transmembrane</keyword>